<accession>A0ABT1M4F9</accession>
<gene>
    <name evidence="1" type="ORF">NM203_17545</name>
</gene>
<proteinExistence type="predicted"/>
<dbReference type="Proteomes" id="UP001651690">
    <property type="component" value="Unassembled WGS sequence"/>
</dbReference>
<sequence>MNEIAVHQSNVSVDTGSAQSASALNGFGGYELFGLGWSPESSSGDYVGRHRSADA</sequence>
<dbReference type="EMBL" id="JANDBD010000007">
    <property type="protein sequence ID" value="MCP9273996.1"/>
    <property type="molecule type" value="Genomic_DNA"/>
</dbReference>
<organism evidence="1 2">
    <name type="scientific">Mycolicibacterium arenosum</name>
    <dbReference type="NCBI Taxonomy" id="2952157"/>
    <lineage>
        <taxon>Bacteria</taxon>
        <taxon>Bacillati</taxon>
        <taxon>Actinomycetota</taxon>
        <taxon>Actinomycetes</taxon>
        <taxon>Mycobacteriales</taxon>
        <taxon>Mycobacteriaceae</taxon>
        <taxon>Mycolicibacterium</taxon>
    </lineage>
</organism>
<evidence type="ECO:0000313" key="2">
    <source>
        <dbReference type="Proteomes" id="UP001651690"/>
    </source>
</evidence>
<dbReference type="RefSeq" id="WP_255061334.1">
    <property type="nucleotide sequence ID" value="NZ_JANDBD010000007.1"/>
</dbReference>
<protein>
    <submittedName>
        <fullName evidence="1">Uncharacterized protein</fullName>
    </submittedName>
</protein>
<reference evidence="1 2" key="1">
    <citation type="submission" date="2022-06" db="EMBL/GenBank/DDBJ databases">
        <title>Mycolicibacterium sp. CAU 1645 isolated from seawater.</title>
        <authorList>
            <person name="Kim W."/>
        </authorList>
    </citation>
    <scope>NUCLEOTIDE SEQUENCE [LARGE SCALE GENOMIC DNA]</scope>
    <source>
        <strain evidence="1 2">CAU 1645</strain>
    </source>
</reference>
<name>A0ABT1M4F9_9MYCO</name>
<keyword evidence="2" id="KW-1185">Reference proteome</keyword>
<comment type="caution">
    <text evidence="1">The sequence shown here is derived from an EMBL/GenBank/DDBJ whole genome shotgun (WGS) entry which is preliminary data.</text>
</comment>
<evidence type="ECO:0000313" key="1">
    <source>
        <dbReference type="EMBL" id="MCP9273996.1"/>
    </source>
</evidence>